<comment type="caution">
    <text evidence="1">The sequence shown here is derived from an EMBL/GenBank/DDBJ whole genome shotgun (WGS) entry which is preliminary data.</text>
</comment>
<dbReference type="OrthoDB" id="5243686at2759"/>
<proteinExistence type="predicted"/>
<evidence type="ECO:0000313" key="2">
    <source>
        <dbReference type="Proteomes" id="UP000053958"/>
    </source>
</evidence>
<sequence length="259" mass="29519">MEPVARLRFLFNITPVDIRENLPERRIPPDNHWAPPLTYDCFTRDRENSTGWCRWTSNGVRQLESPPTIRPSETSTCSIFFDSERSSFLITRADCSRQNVSDLERENNAPQAGWGRVGFNHGRTPDNQTLSIVSFHPAEAYTLSARGSPYWMPQLIPATYDKPYSDTYTVLAGELSILLGFAAFTCEPTREEIIRTIGSNFRLPRWIPHPESRQLPSTKSHPRCHTKGFIVKIAPDPYSNIRGADLNRFQEGEYGALIC</sequence>
<dbReference type="RefSeq" id="XP_013328438.1">
    <property type="nucleotide sequence ID" value="XM_013472984.1"/>
</dbReference>
<dbReference type="AlphaFoldDB" id="A0A0F4YVF5"/>
<keyword evidence="2" id="KW-1185">Reference proteome</keyword>
<organism evidence="1 2">
    <name type="scientific">Rasamsonia emersonii (strain ATCC 16479 / CBS 393.64 / IMI 116815)</name>
    <dbReference type="NCBI Taxonomy" id="1408163"/>
    <lineage>
        <taxon>Eukaryota</taxon>
        <taxon>Fungi</taxon>
        <taxon>Dikarya</taxon>
        <taxon>Ascomycota</taxon>
        <taxon>Pezizomycotina</taxon>
        <taxon>Eurotiomycetes</taxon>
        <taxon>Eurotiomycetidae</taxon>
        <taxon>Eurotiales</taxon>
        <taxon>Trichocomaceae</taxon>
        <taxon>Rasamsonia</taxon>
    </lineage>
</organism>
<name>A0A0F4YVF5_RASE3</name>
<reference evidence="1 2" key="1">
    <citation type="submission" date="2015-04" db="EMBL/GenBank/DDBJ databases">
        <authorList>
            <person name="Heijne W.H."/>
            <person name="Fedorova N.D."/>
            <person name="Nierman W.C."/>
            <person name="Vollebregt A.W."/>
            <person name="Zhao Z."/>
            <person name="Wu L."/>
            <person name="Kumar M."/>
            <person name="Stam H."/>
            <person name="van den Berg M.A."/>
            <person name="Pel H.J."/>
        </authorList>
    </citation>
    <scope>NUCLEOTIDE SEQUENCE [LARGE SCALE GENOMIC DNA]</scope>
    <source>
        <strain evidence="1 2">CBS 393.64</strain>
    </source>
</reference>
<dbReference type="GeneID" id="25316520"/>
<evidence type="ECO:0000313" key="1">
    <source>
        <dbReference type="EMBL" id="KKA21826.1"/>
    </source>
</evidence>
<dbReference type="STRING" id="1408163.A0A0F4YVF5"/>
<accession>A0A0F4YVF5</accession>
<dbReference type="EMBL" id="LASV01000167">
    <property type="protein sequence ID" value="KKA21826.1"/>
    <property type="molecule type" value="Genomic_DNA"/>
</dbReference>
<gene>
    <name evidence="1" type="ORF">T310_4172</name>
</gene>
<protein>
    <submittedName>
        <fullName evidence="1">Uncharacterized protein</fullName>
    </submittedName>
</protein>
<dbReference type="Proteomes" id="UP000053958">
    <property type="component" value="Unassembled WGS sequence"/>
</dbReference>